<keyword evidence="3" id="KW-1185">Reference proteome</keyword>
<proteinExistence type="predicted"/>
<gene>
    <name evidence="2" type="ORF">ORAREDHAP_LOCUS4981</name>
</gene>
<evidence type="ECO:0000313" key="3">
    <source>
        <dbReference type="Proteomes" id="UP000507245"/>
    </source>
</evidence>
<accession>A0A6J5W3M2</accession>
<protein>
    <submittedName>
        <fullName evidence="2">Uncharacterized protein</fullName>
    </submittedName>
</protein>
<reference evidence="3" key="1">
    <citation type="journal article" date="2020" name="Genome Biol.">
        <title>Gamete binning: chromosome-level and haplotype-resolved genome assembly enabled by high-throughput single-cell sequencing of gamete genomes.</title>
        <authorList>
            <person name="Campoy J.A."/>
            <person name="Sun H."/>
            <person name="Goel M."/>
            <person name="Jiao W.-B."/>
            <person name="Folz-Donahue K."/>
            <person name="Wang N."/>
            <person name="Rubio M."/>
            <person name="Liu C."/>
            <person name="Kukat C."/>
            <person name="Ruiz D."/>
            <person name="Huettel B."/>
            <person name="Schneeberger K."/>
        </authorList>
    </citation>
    <scope>NUCLEOTIDE SEQUENCE [LARGE SCALE GENOMIC DNA]</scope>
    <source>
        <strain evidence="3">cv. Rojo Pasion</strain>
    </source>
</reference>
<organism evidence="2 3">
    <name type="scientific">Prunus armeniaca</name>
    <name type="common">Apricot</name>
    <name type="synonym">Armeniaca vulgaris</name>
    <dbReference type="NCBI Taxonomy" id="36596"/>
    <lineage>
        <taxon>Eukaryota</taxon>
        <taxon>Viridiplantae</taxon>
        <taxon>Streptophyta</taxon>
        <taxon>Embryophyta</taxon>
        <taxon>Tracheophyta</taxon>
        <taxon>Spermatophyta</taxon>
        <taxon>Magnoliopsida</taxon>
        <taxon>eudicotyledons</taxon>
        <taxon>Gunneridae</taxon>
        <taxon>Pentapetalae</taxon>
        <taxon>rosids</taxon>
        <taxon>fabids</taxon>
        <taxon>Rosales</taxon>
        <taxon>Rosaceae</taxon>
        <taxon>Amygdaloideae</taxon>
        <taxon>Amygdaleae</taxon>
        <taxon>Prunus</taxon>
    </lineage>
</organism>
<feature type="compositionally biased region" description="Polar residues" evidence="1">
    <location>
        <begin position="25"/>
        <end position="34"/>
    </location>
</feature>
<dbReference type="AlphaFoldDB" id="A0A6J5W3M2"/>
<evidence type="ECO:0000256" key="1">
    <source>
        <dbReference type="SAM" id="MobiDB-lite"/>
    </source>
</evidence>
<sequence length="46" mass="5077">MPNISTVLCCDAESPKHQKQRPKRSTLTSHTNVLCSEPLSPESPDL</sequence>
<name>A0A6J5W3M2_PRUAR</name>
<evidence type="ECO:0000313" key="2">
    <source>
        <dbReference type="EMBL" id="CAB4294405.1"/>
    </source>
</evidence>
<dbReference type="Proteomes" id="UP000507245">
    <property type="component" value="Unassembled WGS sequence"/>
</dbReference>
<feature type="region of interest" description="Disordered" evidence="1">
    <location>
        <begin position="1"/>
        <end position="46"/>
    </location>
</feature>
<dbReference type="EMBL" id="CAEKKB010000001">
    <property type="protein sequence ID" value="CAB4294405.1"/>
    <property type="molecule type" value="Genomic_DNA"/>
</dbReference>